<dbReference type="Pfam" id="PF02230">
    <property type="entry name" value="Abhydrolase_2"/>
    <property type="match status" value="1"/>
</dbReference>
<gene>
    <name evidence="4" type="ORF">I5M27_12525</name>
</gene>
<protein>
    <submittedName>
        <fullName evidence="4">Esterase</fullName>
    </submittedName>
</protein>
<comment type="similarity">
    <text evidence="1">Belongs to the AB hydrolase superfamily. AB hydrolase 2 family.</text>
</comment>
<dbReference type="EMBL" id="JAEHFX010000006">
    <property type="protein sequence ID" value="MBK0403817.1"/>
    <property type="molecule type" value="Genomic_DNA"/>
</dbReference>
<reference evidence="4 5" key="1">
    <citation type="submission" date="2020-12" db="EMBL/GenBank/DDBJ databases">
        <title>Bacterial novel species Adhaeribacter sp. BT258 isolated from soil.</title>
        <authorList>
            <person name="Jung H.-Y."/>
        </authorList>
    </citation>
    <scope>NUCLEOTIDE SEQUENCE [LARGE SCALE GENOMIC DNA]</scope>
    <source>
        <strain evidence="4 5">BT258</strain>
    </source>
</reference>
<dbReference type="Proteomes" id="UP000644147">
    <property type="component" value="Unassembled WGS sequence"/>
</dbReference>
<dbReference type="InterPro" id="IPR050565">
    <property type="entry name" value="LYPA1-2/EST-like"/>
</dbReference>
<accession>A0ABS1C380</accession>
<dbReference type="PANTHER" id="PTHR10655:SF17">
    <property type="entry name" value="LYSOPHOSPHOLIPASE-LIKE PROTEIN 1"/>
    <property type="match status" value="1"/>
</dbReference>
<dbReference type="InterPro" id="IPR003140">
    <property type="entry name" value="PLipase/COase/thioEstase"/>
</dbReference>
<evidence type="ECO:0000256" key="2">
    <source>
        <dbReference type="ARBA" id="ARBA00022801"/>
    </source>
</evidence>
<evidence type="ECO:0000313" key="5">
    <source>
        <dbReference type="Proteomes" id="UP000644147"/>
    </source>
</evidence>
<feature type="domain" description="Phospholipase/carboxylesterase/thioesterase" evidence="3">
    <location>
        <begin position="33"/>
        <end position="226"/>
    </location>
</feature>
<name>A0ABS1C380_9BACT</name>
<evidence type="ECO:0000313" key="4">
    <source>
        <dbReference type="EMBL" id="MBK0403817.1"/>
    </source>
</evidence>
<comment type="caution">
    <text evidence="4">The sequence shown here is derived from an EMBL/GenBank/DDBJ whole genome shotgun (WGS) entry which is preliminary data.</text>
</comment>
<dbReference type="SUPFAM" id="SSF53474">
    <property type="entry name" value="alpha/beta-Hydrolases"/>
    <property type="match status" value="1"/>
</dbReference>
<organism evidence="4 5">
    <name type="scientific">Adhaeribacter terrigena</name>
    <dbReference type="NCBI Taxonomy" id="2793070"/>
    <lineage>
        <taxon>Bacteria</taxon>
        <taxon>Pseudomonadati</taxon>
        <taxon>Bacteroidota</taxon>
        <taxon>Cytophagia</taxon>
        <taxon>Cytophagales</taxon>
        <taxon>Hymenobacteraceae</taxon>
        <taxon>Adhaeribacter</taxon>
    </lineage>
</organism>
<dbReference type="InterPro" id="IPR029058">
    <property type="entry name" value="AB_hydrolase_fold"/>
</dbReference>
<dbReference type="PANTHER" id="PTHR10655">
    <property type="entry name" value="LYSOPHOSPHOLIPASE-RELATED"/>
    <property type="match status" value="1"/>
</dbReference>
<keyword evidence="2" id="KW-0378">Hydrolase</keyword>
<dbReference type="Gene3D" id="3.40.50.1820">
    <property type="entry name" value="alpha/beta hydrolase"/>
    <property type="match status" value="1"/>
</dbReference>
<dbReference type="RefSeq" id="WP_200506567.1">
    <property type="nucleotide sequence ID" value="NZ_JAEHFX010000006.1"/>
</dbReference>
<sequence>MITINEQPSATGQTEEKLALHYLERPAKTAAGKRRAIILLHGVGSNEQDLFGLAPHLPDDLLVISPRGPFTLGAGRYAWYEVDFSTGKPVFNASQEAQSRELILQFIRQVKQKYKLDEVYLGGFSQGGIMSYSIGLTHPTEVTGIMSLSGRLLTEIRPQVKPGKDLKNLKVFISHGTKDGTLPVHYAREASTYIQELGIKQTYHEFEIGHQLNDQVLAELVKWLQK</sequence>
<evidence type="ECO:0000256" key="1">
    <source>
        <dbReference type="ARBA" id="ARBA00006499"/>
    </source>
</evidence>
<keyword evidence="5" id="KW-1185">Reference proteome</keyword>
<evidence type="ECO:0000259" key="3">
    <source>
        <dbReference type="Pfam" id="PF02230"/>
    </source>
</evidence>
<proteinExistence type="inferred from homology"/>